<dbReference type="InterPro" id="IPR011055">
    <property type="entry name" value="Dup_hybrid_motif"/>
</dbReference>
<evidence type="ECO:0000256" key="1">
    <source>
        <dbReference type="ARBA" id="ARBA00022729"/>
    </source>
</evidence>
<dbReference type="InterPro" id="IPR016047">
    <property type="entry name" value="M23ase_b-sheet_dom"/>
</dbReference>
<dbReference type="InterPro" id="IPR050570">
    <property type="entry name" value="Cell_wall_metabolism_enzyme"/>
</dbReference>
<protein>
    <recommendedName>
        <fullName evidence="3">M23ase beta-sheet core domain-containing protein</fullName>
    </recommendedName>
</protein>
<dbReference type="CDD" id="cd12797">
    <property type="entry name" value="M23_peptidase"/>
    <property type="match status" value="1"/>
</dbReference>
<feature type="domain" description="M23ase beta-sheet core" evidence="3">
    <location>
        <begin position="298"/>
        <end position="391"/>
    </location>
</feature>
<gene>
    <name evidence="4" type="ORF">METZ01_LOCUS135140</name>
</gene>
<proteinExistence type="predicted"/>
<evidence type="ECO:0000313" key="4">
    <source>
        <dbReference type="EMBL" id="SVA82286.1"/>
    </source>
</evidence>
<evidence type="ECO:0000259" key="3">
    <source>
        <dbReference type="Pfam" id="PF01551"/>
    </source>
</evidence>
<sequence>MKISIKYFLLAFFLSCVFSQTAKRDFDEELHYQSDAINSLKKEIEELHSKIGKAEYQEKSAARRISNLDEEIALTSKLVQSLKSGETRTKHRIGYLKEEIQTNENELEILRLRYEERIVNTYMKGRLSNLEKVLSSTTWRQAMYRTHYFKIITDIEKKLTKQIEKLIMEISRQKLELEAVLRDNLRLKRDKENEMSSLRNMRINRQKELNRIRTDKNALSNYINEKEAGVQQLEAIIKKILEDKARFDREQRIRQQQEALKTKSFKALRGQLPWPASGVITAKFGRQWNPRLKTTTENPGIDIKGKPGSPIRTVMSGVVTTITYIRGYGTTIIIDHGGGFYTVYSHVTNIQTHVDSEIRTKDVIAYMGDSGSISGSKLHFEIWGKGQKLDPEQWLMKK</sequence>
<organism evidence="4">
    <name type="scientific">marine metagenome</name>
    <dbReference type="NCBI Taxonomy" id="408172"/>
    <lineage>
        <taxon>unclassified sequences</taxon>
        <taxon>metagenomes</taxon>
        <taxon>ecological metagenomes</taxon>
    </lineage>
</organism>
<dbReference type="Gene3D" id="6.10.250.3150">
    <property type="match status" value="1"/>
</dbReference>
<dbReference type="GO" id="GO:0004222">
    <property type="term" value="F:metalloendopeptidase activity"/>
    <property type="evidence" value="ECO:0007669"/>
    <property type="project" value="TreeGrafter"/>
</dbReference>
<dbReference type="PANTHER" id="PTHR21666:SF289">
    <property type="entry name" value="L-ALA--D-GLU ENDOPEPTIDASE"/>
    <property type="match status" value="1"/>
</dbReference>
<reference evidence="4" key="1">
    <citation type="submission" date="2018-05" db="EMBL/GenBank/DDBJ databases">
        <authorList>
            <person name="Lanie J.A."/>
            <person name="Ng W.-L."/>
            <person name="Kazmierczak K.M."/>
            <person name="Andrzejewski T.M."/>
            <person name="Davidsen T.M."/>
            <person name="Wayne K.J."/>
            <person name="Tettelin H."/>
            <person name="Glass J.I."/>
            <person name="Rusch D."/>
            <person name="Podicherti R."/>
            <person name="Tsui H.-C.T."/>
            <person name="Winkler M.E."/>
        </authorList>
    </citation>
    <scope>NUCLEOTIDE SEQUENCE</scope>
</reference>
<feature type="coiled-coil region" evidence="2">
    <location>
        <begin position="156"/>
        <end position="183"/>
    </location>
</feature>
<keyword evidence="2" id="KW-0175">Coiled coil</keyword>
<dbReference type="AlphaFoldDB" id="A0A381YZ19"/>
<dbReference type="Pfam" id="PF01551">
    <property type="entry name" value="Peptidase_M23"/>
    <property type="match status" value="1"/>
</dbReference>
<feature type="coiled-coil region" evidence="2">
    <location>
        <begin position="223"/>
        <end position="250"/>
    </location>
</feature>
<evidence type="ECO:0000256" key="2">
    <source>
        <dbReference type="SAM" id="Coils"/>
    </source>
</evidence>
<dbReference type="EMBL" id="UINC01019437">
    <property type="protein sequence ID" value="SVA82286.1"/>
    <property type="molecule type" value="Genomic_DNA"/>
</dbReference>
<name>A0A381YZ19_9ZZZZ</name>
<dbReference type="Gene3D" id="2.70.70.10">
    <property type="entry name" value="Glucose Permease (Domain IIA)"/>
    <property type="match status" value="1"/>
</dbReference>
<keyword evidence="1" id="KW-0732">Signal</keyword>
<dbReference type="SUPFAM" id="SSF51261">
    <property type="entry name" value="Duplicated hybrid motif"/>
    <property type="match status" value="1"/>
</dbReference>
<dbReference type="PANTHER" id="PTHR21666">
    <property type="entry name" value="PEPTIDASE-RELATED"/>
    <property type="match status" value="1"/>
</dbReference>
<accession>A0A381YZ19</accession>